<evidence type="ECO:0000256" key="3">
    <source>
        <dbReference type="ARBA" id="ARBA00022801"/>
    </source>
</evidence>
<dbReference type="Gene3D" id="3.40.50.1820">
    <property type="entry name" value="alpha/beta hydrolase"/>
    <property type="match status" value="1"/>
</dbReference>
<accession>A0A542DIU7</accession>
<dbReference type="GO" id="GO:0097176">
    <property type="term" value="P:epoxide metabolic process"/>
    <property type="evidence" value="ECO:0007669"/>
    <property type="project" value="TreeGrafter"/>
</dbReference>
<dbReference type="SUPFAM" id="SSF53474">
    <property type="entry name" value="alpha/beta-Hydrolases"/>
    <property type="match status" value="1"/>
</dbReference>
<evidence type="ECO:0000256" key="2">
    <source>
        <dbReference type="ARBA" id="ARBA00022797"/>
    </source>
</evidence>
<dbReference type="EMBL" id="VFML01000001">
    <property type="protein sequence ID" value="TQJ02993.1"/>
    <property type="molecule type" value="Genomic_DNA"/>
</dbReference>
<gene>
    <name evidence="5" type="ORF">FB471_2743</name>
</gene>
<evidence type="ECO:0000259" key="4">
    <source>
        <dbReference type="Pfam" id="PF06441"/>
    </source>
</evidence>
<protein>
    <submittedName>
        <fullName evidence="5">Pimeloyl-ACP methyl ester carboxylesterase</fullName>
    </submittedName>
</protein>
<feature type="domain" description="Epoxide hydrolase N-terminal" evidence="4">
    <location>
        <begin position="2"/>
        <end position="107"/>
    </location>
</feature>
<evidence type="ECO:0000313" key="6">
    <source>
        <dbReference type="Proteomes" id="UP000320876"/>
    </source>
</evidence>
<dbReference type="InterPro" id="IPR016292">
    <property type="entry name" value="Epoxide_hydrolase"/>
</dbReference>
<dbReference type="OrthoDB" id="27092at2"/>
<dbReference type="InterPro" id="IPR029058">
    <property type="entry name" value="AB_hydrolase_fold"/>
</dbReference>
<dbReference type="AlphaFoldDB" id="A0A542DIU7"/>
<comment type="similarity">
    <text evidence="1">Belongs to the peptidase S33 family.</text>
</comment>
<organism evidence="5 6">
    <name type="scientific">Amycolatopsis cihanbeyliensis</name>
    <dbReference type="NCBI Taxonomy" id="1128664"/>
    <lineage>
        <taxon>Bacteria</taxon>
        <taxon>Bacillati</taxon>
        <taxon>Actinomycetota</taxon>
        <taxon>Actinomycetes</taxon>
        <taxon>Pseudonocardiales</taxon>
        <taxon>Pseudonocardiaceae</taxon>
        <taxon>Amycolatopsis</taxon>
    </lineage>
</organism>
<sequence>MITPFRVEIPEHALADLHQRLDRTRWPDELPGTGWDYGLPQARLRELTRYWREDYDWRAQEERLNALPQYTTEIDGQRVHFLHLRSARQDALPLLLTHGWPGSIVEFLDVLEPLAGRFHLVIPSIPGFGFSGPTRERGWDVHRVARAWAELMHRLGYRRYGAQGGDWGSAISRALGALAPEAVVGVHLSYLPTPPPAEGVGELSAADQRRLAGIGEYLARRPGYQVMQETEPQTLAYGMADSPVGQLAVIAARFAEWTDPAGEISFDRLLTNVMLYWLTGTAASSSRLRWESTRGGPGGSLACPVPVGVAVFAHDITLPIRAFAERSYRITHWSEFGRGGHFPALEVPGSFAADVGTFFG</sequence>
<dbReference type="RefSeq" id="WP_141998399.1">
    <property type="nucleotide sequence ID" value="NZ_VFML01000001.1"/>
</dbReference>
<evidence type="ECO:0000256" key="1">
    <source>
        <dbReference type="ARBA" id="ARBA00010088"/>
    </source>
</evidence>
<keyword evidence="3" id="KW-0378">Hydrolase</keyword>
<dbReference type="Pfam" id="PF06441">
    <property type="entry name" value="EHN"/>
    <property type="match status" value="1"/>
</dbReference>
<dbReference type="PIRSF" id="PIRSF001112">
    <property type="entry name" value="Epoxide_hydrolase"/>
    <property type="match status" value="1"/>
</dbReference>
<dbReference type="PANTHER" id="PTHR21661">
    <property type="entry name" value="EPOXIDE HYDROLASE 1-RELATED"/>
    <property type="match status" value="1"/>
</dbReference>
<comment type="caution">
    <text evidence="5">The sequence shown here is derived from an EMBL/GenBank/DDBJ whole genome shotgun (WGS) entry which is preliminary data.</text>
</comment>
<dbReference type="GO" id="GO:0004301">
    <property type="term" value="F:epoxide hydrolase activity"/>
    <property type="evidence" value="ECO:0007669"/>
    <property type="project" value="TreeGrafter"/>
</dbReference>
<keyword evidence="6" id="KW-1185">Reference proteome</keyword>
<dbReference type="Proteomes" id="UP000320876">
    <property type="component" value="Unassembled WGS sequence"/>
</dbReference>
<dbReference type="InterPro" id="IPR000639">
    <property type="entry name" value="Epox_hydrolase-like"/>
</dbReference>
<proteinExistence type="inferred from homology"/>
<dbReference type="InterPro" id="IPR010497">
    <property type="entry name" value="Epoxide_hydro_N"/>
</dbReference>
<evidence type="ECO:0000313" key="5">
    <source>
        <dbReference type="EMBL" id="TQJ02993.1"/>
    </source>
</evidence>
<reference evidence="5 6" key="1">
    <citation type="submission" date="2019-06" db="EMBL/GenBank/DDBJ databases">
        <title>Sequencing the genomes of 1000 actinobacteria strains.</title>
        <authorList>
            <person name="Klenk H.-P."/>
        </authorList>
    </citation>
    <scope>NUCLEOTIDE SEQUENCE [LARGE SCALE GENOMIC DNA]</scope>
    <source>
        <strain evidence="5 6">DSM 45679</strain>
    </source>
</reference>
<dbReference type="PANTHER" id="PTHR21661:SF35">
    <property type="entry name" value="EPOXIDE HYDROLASE"/>
    <property type="match status" value="1"/>
</dbReference>
<name>A0A542DIU7_AMYCI</name>
<dbReference type="PRINTS" id="PR00412">
    <property type="entry name" value="EPOXHYDRLASE"/>
</dbReference>
<keyword evidence="2" id="KW-0058">Aromatic hydrocarbons catabolism</keyword>